<feature type="signal peptide" evidence="1">
    <location>
        <begin position="1"/>
        <end position="22"/>
    </location>
</feature>
<organism evidence="2 3">
    <name type="scientific">Roseateles subflavus</name>
    <dbReference type="NCBI Taxonomy" id="3053353"/>
    <lineage>
        <taxon>Bacteria</taxon>
        <taxon>Pseudomonadati</taxon>
        <taxon>Pseudomonadota</taxon>
        <taxon>Betaproteobacteria</taxon>
        <taxon>Burkholderiales</taxon>
        <taxon>Sphaerotilaceae</taxon>
        <taxon>Roseateles</taxon>
    </lineage>
</organism>
<dbReference type="Proteomes" id="UP001238603">
    <property type="component" value="Unassembled WGS sequence"/>
</dbReference>
<gene>
    <name evidence="2" type="ORF">QRD43_09165</name>
</gene>
<evidence type="ECO:0008006" key="4">
    <source>
        <dbReference type="Google" id="ProtNLM"/>
    </source>
</evidence>
<dbReference type="RefSeq" id="WP_285982179.1">
    <property type="nucleotide sequence ID" value="NZ_JASVDS010000002.1"/>
</dbReference>
<dbReference type="PROSITE" id="PS51257">
    <property type="entry name" value="PROKAR_LIPOPROTEIN"/>
    <property type="match status" value="1"/>
</dbReference>
<evidence type="ECO:0000313" key="3">
    <source>
        <dbReference type="Proteomes" id="UP001238603"/>
    </source>
</evidence>
<keyword evidence="3" id="KW-1185">Reference proteome</keyword>
<proteinExistence type="predicted"/>
<name>A0ABT7LGT4_9BURK</name>
<sequence>MSPRRRALASLAGLAMMPALLAACQKKLEAAQFVGQWKSSRLALTPMHLLPNGEWEIRTPEGKVLQYGLWQLDGQRLVWTFRDDNGDLARDVNAVVSVDARRFVLLERDGSQTTFDRQD</sequence>
<protein>
    <recommendedName>
        <fullName evidence="4">Lipocalin-like domain-containing protein</fullName>
    </recommendedName>
</protein>
<feature type="chain" id="PRO_5045526740" description="Lipocalin-like domain-containing protein" evidence="1">
    <location>
        <begin position="23"/>
        <end position="119"/>
    </location>
</feature>
<dbReference type="EMBL" id="JASVDS010000002">
    <property type="protein sequence ID" value="MDL5032078.1"/>
    <property type="molecule type" value="Genomic_DNA"/>
</dbReference>
<comment type="caution">
    <text evidence="2">The sequence shown here is derived from an EMBL/GenBank/DDBJ whole genome shotgun (WGS) entry which is preliminary data.</text>
</comment>
<reference evidence="2 3" key="1">
    <citation type="submission" date="2023-06" db="EMBL/GenBank/DDBJ databases">
        <title>Pelomonas sp. APW6 16S ribosomal RNA gene genome sequencing and assembly.</title>
        <authorList>
            <person name="Woo H."/>
        </authorList>
    </citation>
    <scope>NUCLEOTIDE SEQUENCE [LARGE SCALE GENOMIC DNA]</scope>
    <source>
        <strain evidence="2 3">APW6</strain>
    </source>
</reference>
<accession>A0ABT7LGT4</accession>
<keyword evidence="1" id="KW-0732">Signal</keyword>
<evidence type="ECO:0000256" key="1">
    <source>
        <dbReference type="SAM" id="SignalP"/>
    </source>
</evidence>
<evidence type="ECO:0000313" key="2">
    <source>
        <dbReference type="EMBL" id="MDL5032078.1"/>
    </source>
</evidence>